<feature type="compositionally biased region" description="Basic residues" evidence="1">
    <location>
        <begin position="93"/>
        <end position="103"/>
    </location>
</feature>
<dbReference type="EMBL" id="CP007243">
    <property type="protein sequence ID" value="AIA31496.1"/>
    <property type="molecule type" value="Genomic_DNA"/>
</dbReference>
<keyword evidence="3" id="KW-1185">Reference proteome</keyword>
<dbReference type="Proteomes" id="UP000027059">
    <property type="component" value="Chromosome"/>
</dbReference>
<protein>
    <recommendedName>
        <fullName evidence="4">Lipoprotein</fullName>
    </recommendedName>
</protein>
<evidence type="ECO:0000313" key="3">
    <source>
        <dbReference type="Proteomes" id="UP000027059"/>
    </source>
</evidence>
<dbReference type="RefSeq" id="WP_014960298.1">
    <property type="nucleotide sequence ID" value="NZ_CP007243.1"/>
</dbReference>
<reference evidence="3" key="1">
    <citation type="submission" date="2014-02" db="EMBL/GenBank/DDBJ databases">
        <title>Complete genome sequence and comparative genomic analysis of the nitrogen-fixing bacterium Leptospirillum ferriphilum YSK.</title>
        <authorList>
            <person name="Guo X."/>
            <person name="Yin H."/>
            <person name="Liang Y."/>
            <person name="Hu Q."/>
            <person name="Ma L."/>
            <person name="Xiao Y."/>
            <person name="Zhang X."/>
            <person name="Qiu G."/>
            <person name="Liu X."/>
        </authorList>
    </citation>
    <scope>NUCLEOTIDE SEQUENCE [LARGE SCALE GENOMIC DNA]</scope>
    <source>
        <strain evidence="3">YSK</strain>
    </source>
</reference>
<organism evidence="2 3">
    <name type="scientific">Leptospirillum ferriphilum YSK</name>
    <dbReference type="NCBI Taxonomy" id="1441628"/>
    <lineage>
        <taxon>Bacteria</taxon>
        <taxon>Pseudomonadati</taxon>
        <taxon>Nitrospirota</taxon>
        <taxon>Nitrospiria</taxon>
        <taxon>Nitrospirales</taxon>
        <taxon>Nitrospiraceae</taxon>
        <taxon>Leptospirillum</taxon>
    </lineage>
</organism>
<dbReference type="OrthoDB" id="9884202at2"/>
<sequence>MRRTEPEKARASGLSGWSWGIALAFFLGGCNPGGAPGGVVYGPAYIPPCTCCCGGDGFIYHQTGASNLSPVSAAILHDTSGPMANYSQNHGSVKARSRSGGHK</sequence>
<dbReference type="KEGG" id="lfp:Y981_02665"/>
<feature type="region of interest" description="Disordered" evidence="1">
    <location>
        <begin position="84"/>
        <end position="103"/>
    </location>
</feature>
<dbReference type="AlphaFoldDB" id="A0A059Y1P6"/>
<dbReference type="PROSITE" id="PS51257">
    <property type="entry name" value="PROKAR_LIPOPROTEIN"/>
    <property type="match status" value="1"/>
</dbReference>
<proteinExistence type="predicted"/>
<evidence type="ECO:0008006" key="4">
    <source>
        <dbReference type="Google" id="ProtNLM"/>
    </source>
</evidence>
<gene>
    <name evidence="2" type="ORF">Y981_02665</name>
</gene>
<evidence type="ECO:0000256" key="1">
    <source>
        <dbReference type="SAM" id="MobiDB-lite"/>
    </source>
</evidence>
<reference evidence="2 3" key="2">
    <citation type="journal article" date="2015" name="Biomed. Res. Int.">
        <title>Effects of Arsenite Resistance on the Growth and Functional Gene Expression of Leptospirillum ferriphilum and Acidithiobacillus thiooxidans in Pure Culture and Coculture.</title>
        <authorList>
            <person name="Jiang H."/>
            <person name="Liang Y."/>
            <person name="Yin H."/>
            <person name="Xiao Y."/>
            <person name="Guo X."/>
            <person name="Xu Y."/>
            <person name="Hu Q."/>
            <person name="Liu H."/>
            <person name="Liu X."/>
        </authorList>
    </citation>
    <scope>NUCLEOTIDE SEQUENCE [LARGE SCALE GENOMIC DNA]</scope>
    <source>
        <strain evidence="2 3">YSK</strain>
    </source>
</reference>
<name>A0A059Y1P6_9BACT</name>
<accession>A0A059Y1P6</accession>
<dbReference type="HOGENOM" id="CLU_2302392_0_0_0"/>
<evidence type="ECO:0000313" key="2">
    <source>
        <dbReference type="EMBL" id="AIA31496.1"/>
    </source>
</evidence>